<dbReference type="InterPro" id="IPR027417">
    <property type="entry name" value="P-loop_NTPase"/>
</dbReference>
<dbReference type="InParanoid" id="A0A7F5RII5"/>
<dbReference type="AlphaFoldDB" id="A0A7F5RII5"/>
<dbReference type="InterPro" id="IPR026983">
    <property type="entry name" value="DHC"/>
</dbReference>
<feature type="non-terminal residue" evidence="2">
    <location>
        <position position="140"/>
    </location>
</feature>
<proteinExistence type="predicted"/>
<dbReference type="Gene3D" id="3.40.50.300">
    <property type="entry name" value="P-loop containing nucleotide triphosphate hydrolases"/>
    <property type="match status" value="1"/>
</dbReference>
<dbReference type="GO" id="GO:0030286">
    <property type="term" value="C:dynein complex"/>
    <property type="evidence" value="ECO:0007669"/>
    <property type="project" value="InterPro"/>
</dbReference>
<protein>
    <submittedName>
        <fullName evidence="2">Dynein heavy chain 12, axonemal-like</fullName>
    </submittedName>
</protein>
<dbReference type="GO" id="GO:0045505">
    <property type="term" value="F:dynein intermediate chain binding"/>
    <property type="evidence" value="ECO:0007669"/>
    <property type="project" value="InterPro"/>
</dbReference>
<organism evidence="1 2">
    <name type="scientific">Agrilus planipennis</name>
    <name type="common">Emerald ash borer</name>
    <name type="synonym">Agrilus marcopoli</name>
    <dbReference type="NCBI Taxonomy" id="224129"/>
    <lineage>
        <taxon>Eukaryota</taxon>
        <taxon>Metazoa</taxon>
        <taxon>Ecdysozoa</taxon>
        <taxon>Arthropoda</taxon>
        <taxon>Hexapoda</taxon>
        <taxon>Insecta</taxon>
        <taxon>Pterygota</taxon>
        <taxon>Neoptera</taxon>
        <taxon>Endopterygota</taxon>
        <taxon>Coleoptera</taxon>
        <taxon>Polyphaga</taxon>
        <taxon>Elateriformia</taxon>
        <taxon>Buprestoidea</taxon>
        <taxon>Buprestidae</taxon>
        <taxon>Agrilinae</taxon>
        <taxon>Agrilus</taxon>
    </lineage>
</organism>
<name>A0A7F5RII5_AGRPL</name>
<sequence length="140" mass="16606">MPQKEEYGAQPPIELLRQWFDHEMWYDLKEIVPMKLIDIQFMCAMNPPIGGGKTVTPRFSRHFNHLCIDEFEDEVMINIFSKIMLWHLDTRGFSKDFDPVIGQIVQATLDIYKMSRQNLLPTPSKSHYLFNLRDFSRVIQ</sequence>
<reference evidence="2" key="1">
    <citation type="submission" date="2025-08" db="UniProtKB">
        <authorList>
            <consortium name="RefSeq"/>
        </authorList>
    </citation>
    <scope>IDENTIFICATION</scope>
    <source>
        <tissue evidence="2">Entire body</tissue>
    </source>
</reference>
<dbReference type="KEGG" id="apln:108743858"/>
<dbReference type="SUPFAM" id="SSF52540">
    <property type="entry name" value="P-loop containing nucleoside triphosphate hydrolases"/>
    <property type="match status" value="1"/>
</dbReference>
<accession>A0A7F5RII5</accession>
<keyword evidence="1" id="KW-1185">Reference proteome</keyword>
<dbReference type="OrthoDB" id="424310at2759"/>
<dbReference type="Gene3D" id="1.20.920.30">
    <property type="match status" value="1"/>
</dbReference>
<dbReference type="GeneID" id="108743858"/>
<dbReference type="RefSeq" id="XP_025835791.1">
    <property type="nucleotide sequence ID" value="XM_025980006.1"/>
</dbReference>
<gene>
    <name evidence="2" type="primary">LOC108743858</name>
</gene>
<evidence type="ECO:0000313" key="2">
    <source>
        <dbReference type="RefSeq" id="XP_025835791.1"/>
    </source>
</evidence>
<dbReference type="PANTHER" id="PTHR22878:SF70">
    <property type="entry name" value="DYNEIN HEAVY CHAIN 2, AXONEMAL"/>
    <property type="match status" value="1"/>
</dbReference>
<dbReference type="GO" id="GO:0007018">
    <property type="term" value="P:microtubule-based movement"/>
    <property type="evidence" value="ECO:0007669"/>
    <property type="project" value="InterPro"/>
</dbReference>
<dbReference type="PANTHER" id="PTHR22878">
    <property type="entry name" value="DYNEIN HEAVY CHAIN 6, AXONEMAL-LIKE-RELATED"/>
    <property type="match status" value="1"/>
</dbReference>
<evidence type="ECO:0000313" key="1">
    <source>
        <dbReference type="Proteomes" id="UP000192223"/>
    </source>
</evidence>
<dbReference type="GO" id="GO:0051959">
    <property type="term" value="F:dynein light intermediate chain binding"/>
    <property type="evidence" value="ECO:0007669"/>
    <property type="project" value="InterPro"/>
</dbReference>
<dbReference type="Proteomes" id="UP000192223">
    <property type="component" value="Unplaced"/>
</dbReference>
<dbReference type="Pfam" id="PF12775">
    <property type="entry name" value="AAA_7"/>
    <property type="match status" value="1"/>
</dbReference>